<dbReference type="VEuPathDB" id="TriTrypDB:LtaPh_2600700"/>
<evidence type="ECO:0000256" key="5">
    <source>
        <dbReference type="SAM" id="MobiDB-lite"/>
    </source>
</evidence>
<dbReference type="InterPro" id="IPR017455">
    <property type="entry name" value="Znf_FYVE-rel"/>
</dbReference>
<dbReference type="EMBL" id="BLBS01000035">
    <property type="protein sequence ID" value="GET89362.1"/>
    <property type="molecule type" value="Genomic_DNA"/>
</dbReference>
<evidence type="ECO:0000313" key="7">
    <source>
        <dbReference type="EMBL" id="GET89362.1"/>
    </source>
</evidence>
<dbReference type="SMART" id="SM00064">
    <property type="entry name" value="FYVE"/>
    <property type="match status" value="1"/>
</dbReference>
<dbReference type="InterPro" id="IPR052113">
    <property type="entry name" value="FYVE-type_Zinc_Finger"/>
</dbReference>
<evidence type="ECO:0000259" key="6">
    <source>
        <dbReference type="PROSITE" id="PS50178"/>
    </source>
</evidence>
<dbReference type="Proteomes" id="UP000419144">
    <property type="component" value="Unassembled WGS sequence"/>
</dbReference>
<dbReference type="SUPFAM" id="SSF57903">
    <property type="entry name" value="FYVE/PHD zinc finger"/>
    <property type="match status" value="1"/>
</dbReference>
<comment type="caution">
    <text evidence="7">The sequence shown here is derived from an EMBL/GenBank/DDBJ whole genome shotgun (WGS) entry which is preliminary data.</text>
</comment>
<feature type="region of interest" description="Disordered" evidence="5">
    <location>
        <begin position="125"/>
        <end position="146"/>
    </location>
</feature>
<dbReference type="InterPro" id="IPR000306">
    <property type="entry name" value="Znf_FYVE"/>
</dbReference>
<keyword evidence="2 4" id="KW-0863">Zinc-finger</keyword>
<dbReference type="Pfam" id="PF01363">
    <property type="entry name" value="FYVE"/>
    <property type="match status" value="1"/>
</dbReference>
<feature type="compositionally biased region" description="Pro residues" evidence="5">
    <location>
        <begin position="97"/>
        <end position="109"/>
    </location>
</feature>
<feature type="domain" description="FYVE-type" evidence="6">
    <location>
        <begin position="13"/>
        <end position="73"/>
    </location>
</feature>
<proteinExistence type="predicted"/>
<gene>
    <name evidence="7" type="ORF">LtaPh_2600700</name>
</gene>
<name>A0A640KIQ1_LEITA</name>
<evidence type="ECO:0000256" key="1">
    <source>
        <dbReference type="ARBA" id="ARBA00022723"/>
    </source>
</evidence>
<dbReference type="OrthoDB" id="246056at2759"/>
<keyword evidence="3" id="KW-0862">Zinc</keyword>
<evidence type="ECO:0000313" key="8">
    <source>
        <dbReference type="Proteomes" id="UP000419144"/>
    </source>
</evidence>
<keyword evidence="8" id="KW-1185">Reference proteome</keyword>
<protein>
    <submittedName>
        <fullName evidence="7">Unspecified product</fullName>
    </submittedName>
</protein>
<dbReference type="InterPro" id="IPR011011">
    <property type="entry name" value="Znf_FYVE_PHD"/>
</dbReference>
<feature type="region of interest" description="Disordered" evidence="5">
    <location>
        <begin position="88"/>
        <end position="110"/>
    </location>
</feature>
<sequence length="146" mass="16088">MSLDVSLGPWKADSSTSRCEACGAFFNLFHRRHHCRCCGCIFCSSCTNQLCNIPTYPSLLPQRVCRGCHVLLAARESGRCQQRDRVLLSPPHSQPRLTPPQPDTPPAPALCPEYEDTTSVELLFGNKRSRPSREEAPAIMQSSSGG</sequence>
<reference evidence="7" key="1">
    <citation type="submission" date="2019-11" db="EMBL/GenBank/DDBJ databases">
        <title>Leishmania tarentolae CDS.</title>
        <authorList>
            <person name="Goto Y."/>
            <person name="Yamagishi J."/>
        </authorList>
    </citation>
    <scope>NUCLEOTIDE SEQUENCE [LARGE SCALE GENOMIC DNA]</scope>
    <source>
        <strain evidence="7">Parrot Tar II</strain>
    </source>
</reference>
<dbReference type="Gene3D" id="3.30.40.10">
    <property type="entry name" value="Zinc/RING finger domain, C3HC4 (zinc finger)"/>
    <property type="match status" value="1"/>
</dbReference>
<dbReference type="PANTHER" id="PTHR39490:SF8">
    <property type="entry name" value="ZINC FINGER FYVE DOMAIN-CONTAINING PROTEIN 21"/>
    <property type="match status" value="1"/>
</dbReference>
<dbReference type="PROSITE" id="PS50178">
    <property type="entry name" value="ZF_FYVE"/>
    <property type="match status" value="1"/>
</dbReference>
<dbReference type="AlphaFoldDB" id="A0A640KIQ1"/>
<organism evidence="7 8">
    <name type="scientific">Leishmania tarentolae</name>
    <name type="common">Sauroleishmania tarentolae</name>
    <dbReference type="NCBI Taxonomy" id="5689"/>
    <lineage>
        <taxon>Eukaryota</taxon>
        <taxon>Discoba</taxon>
        <taxon>Euglenozoa</taxon>
        <taxon>Kinetoplastea</taxon>
        <taxon>Metakinetoplastina</taxon>
        <taxon>Trypanosomatida</taxon>
        <taxon>Trypanosomatidae</taxon>
        <taxon>Leishmaniinae</taxon>
        <taxon>Leishmania</taxon>
        <taxon>lizard Leishmania</taxon>
    </lineage>
</organism>
<evidence type="ECO:0000256" key="3">
    <source>
        <dbReference type="ARBA" id="ARBA00022833"/>
    </source>
</evidence>
<keyword evidence="1" id="KW-0479">Metal-binding</keyword>
<evidence type="ECO:0000256" key="4">
    <source>
        <dbReference type="PROSITE-ProRule" id="PRU00091"/>
    </source>
</evidence>
<dbReference type="InterPro" id="IPR013083">
    <property type="entry name" value="Znf_RING/FYVE/PHD"/>
</dbReference>
<dbReference type="GO" id="GO:0008270">
    <property type="term" value="F:zinc ion binding"/>
    <property type="evidence" value="ECO:0007669"/>
    <property type="project" value="UniProtKB-KW"/>
</dbReference>
<evidence type="ECO:0000256" key="2">
    <source>
        <dbReference type="ARBA" id="ARBA00022771"/>
    </source>
</evidence>
<dbReference type="PANTHER" id="PTHR39490">
    <property type="entry name" value="ARRESTIN DOMAIN-CONTAINING PROTEIN D"/>
    <property type="match status" value="1"/>
</dbReference>
<accession>A0A640KIQ1</accession>